<keyword evidence="4" id="KW-0572">Peptidoglycan-anchor</keyword>
<dbReference type="Pfam" id="PF00746">
    <property type="entry name" value="Gram_pos_anchor"/>
    <property type="match status" value="1"/>
</dbReference>
<evidence type="ECO:0000256" key="2">
    <source>
        <dbReference type="ARBA" id="ARBA00022525"/>
    </source>
</evidence>
<dbReference type="Proteomes" id="UP000280535">
    <property type="component" value="Unassembled WGS sequence"/>
</dbReference>
<evidence type="ECO:0000256" key="1">
    <source>
        <dbReference type="ARBA" id="ARBA00022512"/>
    </source>
</evidence>
<gene>
    <name evidence="9" type="primary">pac</name>
    <name evidence="9" type="ORF">D8843_01725</name>
</gene>
<keyword evidence="3 7" id="KW-0732">Signal</keyword>
<evidence type="ECO:0000259" key="8">
    <source>
        <dbReference type="PROSITE" id="PS50847"/>
    </source>
</evidence>
<dbReference type="Pfam" id="PF17998">
    <property type="entry name" value="AgI_II_C2"/>
    <property type="match status" value="1"/>
</dbReference>
<dbReference type="EMBL" id="RJOA01000002">
    <property type="protein sequence ID" value="RSI99872.1"/>
    <property type="molecule type" value="Genomic_DNA"/>
</dbReference>
<evidence type="ECO:0000313" key="9">
    <source>
        <dbReference type="EMBL" id="RSI99872.1"/>
    </source>
</evidence>
<keyword evidence="6" id="KW-1133">Transmembrane helix</keyword>
<dbReference type="Gene3D" id="2.60.40.740">
    <property type="match status" value="4"/>
</dbReference>
<name>A0A428DVC3_STRMT</name>
<sequence>MSKTQEFKAYGSIRKMKAGGACGVILALAMLGMAFNGTVSADEVSTDKPVAVEKKTEVEVPIAHDNLDKAVTDAKKAGVKVEVGAVQDKGVATSETVAGKQKEIEADYVNQEKNVKTVTDDYSSKVDKTTKEREVIEKENKDKQDKFEKAVKDHEAEVKRIEAENKAILADNDKKQKETEAENARIKRDNAKKEADYKTALANQKSFNENVDKENANARSTYQTKLEEYRQKLAVYEKAQAELNKKGLKSEKPHIKIYGDYDESNRGSVNYYKKLTVSFEGVEGLLKVKDYIGLHADSFISPSREGLLVSAKGLLGQVHEPKAGDSFTIHNVAETEKGEKISARFTLQKVEREWVEKGKPLTDTKIKIYEYDKDGSINFGFWNLVEFNPKIEFFLEKNKQKAILTIASMFNDIDYGQELRLTYEDGTEGIVLNPKGSDVNKVKRDGKDYYKGEYKTAWTYDVPELGVKAGDLGYANVKGESDIPRGSILSVGYGSTLNLVYHNGVGQHSQKDIDSVRQEAKNKAIAEGKPVPTDKEIFEAENWAVGLFGKASATVPITIPVNPPRKPELKQKDTKEIPKPKLEKPKEFVPRTTLPIPPAPTPPEKKKIPEMPLVPTVKVNYSRLRVQPSTPKPKKAIVDTFGHNIDGANTFDKNVKFSLTTDYKPYSTFTADSKNVAKTWALADDVQDGAYKVDDSKITMKDSTGKDVKALFNMYHVLSEKHRTKEIQNILKEAGLNPKGEFYLWVAKDSASFYKNYVKQAKNITIELPARLLVKAGEVVENDFIQVDYGNGYKSNLVTVKVPDVKSEKHVLDRTGKKVLDGKEVQLGDFVQYLLDGATVPEKHDTLYQYDGLDKLDMKHDRYTGNWKGIVKGTEYTAEKELVLPYDVTLKNGKVIKAGDKIAKGSSYAFTFEFNQGTNSEFIKKLVTVKWDAKGGQWSYVINQDFLNSLGVKGTFDADFYIEAERIETGDKIENTFVNIVNKQEMTAKVITRTPEPPKPKYPEKHALDRTGKKVLDGKEVQLGDIIQYLLDGSMISERHHTLYQYDGLDKLDTKHDRYTGNWKGIIKGTEYTAEKQLVLPYDVTLKNGKVIKAGDKIEKGSSYAFTFEFNQGTNSEFIKKLVTVKWNEKTGVWSYVINQDFLNSLGIKGTFDADFYIEAERIETGDKIENTFDNIVNKQEVTAKVITGTPEPPKPKHPEKHVLDKTGKKVLDGKEVQLGDIIQYLLDGSMISERHHTLYQYDGLDKLDTKHDRYTGNWKGIIKGTEYTAEKELVLPYDVVLADGKLVKAGDKIAKGSAYAFQFEFDQSTNSDFINKIVKVSWNEKDGKWSYTVDKEFLNSLGVKGTFDADFYIEVERIASGEVENTFVNIVNGQEMEAKVTTHTPEPEKPQEPKKPSLPNTGTASSVLGYVGSGILSMLGLVGFKRKKD</sequence>
<feature type="region of interest" description="Disordered" evidence="5">
    <location>
        <begin position="1380"/>
        <end position="1404"/>
    </location>
</feature>
<accession>A0A428DVC3</accession>
<dbReference type="InterPro" id="IPR041324">
    <property type="entry name" value="AgI/II_N"/>
</dbReference>
<evidence type="ECO:0000313" key="10">
    <source>
        <dbReference type="Proteomes" id="UP000280535"/>
    </source>
</evidence>
<proteinExistence type="predicted"/>
<evidence type="ECO:0000256" key="6">
    <source>
        <dbReference type="SAM" id="Phobius"/>
    </source>
</evidence>
<keyword evidence="2" id="KW-0964">Secreted</keyword>
<dbReference type="InterPro" id="IPR019931">
    <property type="entry name" value="LPXTG_anchor"/>
</dbReference>
<keyword evidence="6" id="KW-0812">Transmembrane</keyword>
<keyword evidence="6" id="KW-0472">Membrane</keyword>
<feature type="chain" id="PRO_5019457029" evidence="7">
    <location>
        <begin position="42"/>
        <end position="1430"/>
    </location>
</feature>
<feature type="domain" description="Gram-positive cocci surface proteins LPxTG" evidence="8">
    <location>
        <begin position="1399"/>
        <end position="1430"/>
    </location>
</feature>
<dbReference type="NCBIfam" id="TIGR04228">
    <property type="entry name" value="isopep_sspB_C2"/>
    <property type="match status" value="1"/>
</dbReference>
<dbReference type="NCBIfam" id="TIGR01167">
    <property type="entry name" value="LPXTG_anchor"/>
    <property type="match status" value="1"/>
</dbReference>
<dbReference type="Gene3D" id="6.10.250.2200">
    <property type="match status" value="2"/>
</dbReference>
<feature type="compositionally biased region" description="Basic and acidic residues" evidence="5">
    <location>
        <begin position="1380"/>
        <end position="1396"/>
    </location>
</feature>
<organism evidence="9 10">
    <name type="scientific">Streptococcus mitis</name>
    <dbReference type="NCBI Taxonomy" id="28037"/>
    <lineage>
        <taxon>Bacteria</taxon>
        <taxon>Bacillati</taxon>
        <taxon>Bacillota</taxon>
        <taxon>Bacilli</taxon>
        <taxon>Lactobacillales</taxon>
        <taxon>Streptococcaceae</taxon>
        <taxon>Streptococcus</taxon>
        <taxon>Streptococcus mitis group</taxon>
    </lineage>
</organism>
<dbReference type="RefSeq" id="WP_125410943.1">
    <property type="nucleotide sequence ID" value="NZ_RJOA01000002.1"/>
</dbReference>
<dbReference type="PROSITE" id="PS50847">
    <property type="entry name" value="GRAM_POS_ANCHORING"/>
    <property type="match status" value="1"/>
</dbReference>
<protein>
    <submittedName>
        <fullName evidence="9">Major cell-surface adhesin PAc</fullName>
    </submittedName>
</protein>
<evidence type="ECO:0000256" key="4">
    <source>
        <dbReference type="ARBA" id="ARBA00023088"/>
    </source>
</evidence>
<evidence type="ECO:0000256" key="7">
    <source>
        <dbReference type="SAM" id="SignalP"/>
    </source>
</evidence>
<dbReference type="InterPro" id="IPR032300">
    <property type="entry name" value="Antigen_C"/>
</dbReference>
<dbReference type="Pfam" id="PF18652">
    <property type="entry name" value="Adhesin_P1_N"/>
    <property type="match status" value="1"/>
</dbReference>
<feature type="signal peptide" evidence="7">
    <location>
        <begin position="1"/>
        <end position="41"/>
    </location>
</feature>
<evidence type="ECO:0000256" key="3">
    <source>
        <dbReference type="ARBA" id="ARBA00022729"/>
    </source>
</evidence>
<keyword evidence="1" id="KW-0134">Cell wall</keyword>
<evidence type="ECO:0000256" key="5">
    <source>
        <dbReference type="SAM" id="MobiDB-lite"/>
    </source>
</evidence>
<reference evidence="9 10" key="1">
    <citation type="submission" date="2018-11" db="EMBL/GenBank/DDBJ databases">
        <title>Species Designations Belie Phenotypic and Genotypic Heterogeneity in Oral Streptococci.</title>
        <authorList>
            <person name="Velsko I."/>
        </authorList>
    </citation>
    <scope>NUCLEOTIDE SEQUENCE [LARGE SCALE GENOMIC DNA]</scope>
    <source>
        <strain evidence="9 10">BCC49</strain>
    </source>
</reference>
<dbReference type="Pfam" id="PF16364">
    <property type="entry name" value="Antigen_C"/>
    <property type="match status" value="3"/>
</dbReference>
<dbReference type="InterPro" id="IPR026345">
    <property type="entry name" value="Adh_isopep-form_adh_dom"/>
</dbReference>
<comment type="caution">
    <text evidence="9">The sequence shown here is derived from an EMBL/GenBank/DDBJ whole genome shotgun (WGS) entry which is preliminary data.</text>
</comment>
<feature type="region of interest" description="Disordered" evidence="5">
    <location>
        <begin position="170"/>
        <end position="195"/>
    </location>
</feature>
<feature type="transmembrane region" description="Helical" evidence="6">
    <location>
        <begin position="1408"/>
        <end position="1425"/>
    </location>
</feature>
<feature type="region of interest" description="Disordered" evidence="5">
    <location>
        <begin position="590"/>
        <end position="609"/>
    </location>
</feature>